<dbReference type="AlphaFoldDB" id="A0A3N4HRG0"/>
<evidence type="ECO:0000313" key="2">
    <source>
        <dbReference type="EMBL" id="RPA75576.1"/>
    </source>
</evidence>
<name>A0A3N4HRG0_ASCIM</name>
<feature type="compositionally biased region" description="Pro residues" evidence="1">
    <location>
        <begin position="1"/>
        <end position="12"/>
    </location>
</feature>
<organism evidence="2 3">
    <name type="scientific">Ascobolus immersus RN42</name>
    <dbReference type="NCBI Taxonomy" id="1160509"/>
    <lineage>
        <taxon>Eukaryota</taxon>
        <taxon>Fungi</taxon>
        <taxon>Dikarya</taxon>
        <taxon>Ascomycota</taxon>
        <taxon>Pezizomycotina</taxon>
        <taxon>Pezizomycetes</taxon>
        <taxon>Pezizales</taxon>
        <taxon>Ascobolaceae</taxon>
        <taxon>Ascobolus</taxon>
    </lineage>
</organism>
<feature type="region of interest" description="Disordered" evidence="1">
    <location>
        <begin position="1"/>
        <end position="26"/>
    </location>
</feature>
<gene>
    <name evidence="2" type="ORF">BJ508DRAFT_311866</name>
</gene>
<evidence type="ECO:0000256" key="1">
    <source>
        <dbReference type="SAM" id="MobiDB-lite"/>
    </source>
</evidence>
<keyword evidence="3" id="KW-1185">Reference proteome</keyword>
<sequence length="421" mass="48111">MSSSMPPPPPPALGNSANTSDEPRYTGQLDPSDVISLFAKETLIDSIRKHLIKLESSVLLSGVEVQAVYKDVTCQPPPQTFRNKFFETYIVDCQGTTTRGSPTEHYYYSLHVMRPDVKECHIPAVERMVLNERGVFDYAQKHVSGVDPVMLMAEFIASGGPVGCTTSESAQRLKGPWIAWHRAEALWESGRVRDKGVRFCSKDATEYLKRIARFQAELVRTSQKHLASATGSFGGFIQGFTHTDKEGWAGAELPSCHRFEIDYRLQVAADDPWRFKSSLDWFRKRLEFFEFRFKEMEKDGQWKAESRSRILKCLRSSTRELAAVLSSMETTWRILPSFRFYSTTASTCQAFIQALPVWKLLQPPAFAGYNFPLSKKIDKRHSKILRTGLWDVYAQILAHELSPSNDMSEWGFEWWIKSDFD</sequence>
<evidence type="ECO:0000313" key="3">
    <source>
        <dbReference type="Proteomes" id="UP000275078"/>
    </source>
</evidence>
<accession>A0A3N4HRG0</accession>
<reference evidence="2 3" key="1">
    <citation type="journal article" date="2018" name="Nat. Ecol. Evol.">
        <title>Pezizomycetes genomes reveal the molecular basis of ectomycorrhizal truffle lifestyle.</title>
        <authorList>
            <person name="Murat C."/>
            <person name="Payen T."/>
            <person name="Noel B."/>
            <person name="Kuo A."/>
            <person name="Morin E."/>
            <person name="Chen J."/>
            <person name="Kohler A."/>
            <person name="Krizsan K."/>
            <person name="Balestrini R."/>
            <person name="Da Silva C."/>
            <person name="Montanini B."/>
            <person name="Hainaut M."/>
            <person name="Levati E."/>
            <person name="Barry K.W."/>
            <person name="Belfiori B."/>
            <person name="Cichocki N."/>
            <person name="Clum A."/>
            <person name="Dockter R.B."/>
            <person name="Fauchery L."/>
            <person name="Guy J."/>
            <person name="Iotti M."/>
            <person name="Le Tacon F."/>
            <person name="Lindquist E.A."/>
            <person name="Lipzen A."/>
            <person name="Malagnac F."/>
            <person name="Mello A."/>
            <person name="Molinier V."/>
            <person name="Miyauchi S."/>
            <person name="Poulain J."/>
            <person name="Riccioni C."/>
            <person name="Rubini A."/>
            <person name="Sitrit Y."/>
            <person name="Splivallo R."/>
            <person name="Traeger S."/>
            <person name="Wang M."/>
            <person name="Zifcakova L."/>
            <person name="Wipf D."/>
            <person name="Zambonelli A."/>
            <person name="Paolocci F."/>
            <person name="Nowrousian M."/>
            <person name="Ottonello S."/>
            <person name="Baldrian P."/>
            <person name="Spatafora J.W."/>
            <person name="Henrissat B."/>
            <person name="Nagy L.G."/>
            <person name="Aury J.M."/>
            <person name="Wincker P."/>
            <person name="Grigoriev I.V."/>
            <person name="Bonfante P."/>
            <person name="Martin F.M."/>
        </authorList>
    </citation>
    <scope>NUCLEOTIDE SEQUENCE [LARGE SCALE GENOMIC DNA]</scope>
    <source>
        <strain evidence="2 3">RN42</strain>
    </source>
</reference>
<dbReference type="EMBL" id="ML119761">
    <property type="protein sequence ID" value="RPA75576.1"/>
    <property type="molecule type" value="Genomic_DNA"/>
</dbReference>
<proteinExistence type="predicted"/>
<dbReference type="Proteomes" id="UP000275078">
    <property type="component" value="Unassembled WGS sequence"/>
</dbReference>
<protein>
    <submittedName>
        <fullName evidence="2">Uncharacterized protein</fullName>
    </submittedName>
</protein>